<dbReference type="AlphaFoldDB" id="A0A836BBC5"/>
<evidence type="ECO:0000313" key="3">
    <source>
        <dbReference type="Proteomes" id="UP000613740"/>
    </source>
</evidence>
<dbReference type="EMBL" id="JAEHOD010000003">
    <property type="protein sequence ID" value="KAG2453457.1"/>
    <property type="molecule type" value="Genomic_DNA"/>
</dbReference>
<dbReference type="Proteomes" id="UP000613740">
    <property type="component" value="Unassembled WGS sequence"/>
</dbReference>
<proteinExistence type="predicted"/>
<dbReference type="OrthoDB" id="10485184at2759"/>
<name>A0A836BBC5_9CHLO</name>
<comment type="caution">
    <text evidence="2">The sequence shown here is derived from an EMBL/GenBank/DDBJ whole genome shotgun (WGS) entry which is preliminary data.</text>
</comment>
<keyword evidence="3" id="KW-1185">Reference proteome</keyword>
<protein>
    <submittedName>
        <fullName evidence="2">Uncharacterized protein</fullName>
    </submittedName>
</protein>
<accession>A0A836BBC5</accession>
<gene>
    <name evidence="2" type="ORF">HYH02_001678</name>
</gene>
<reference evidence="2" key="1">
    <citation type="journal article" date="2020" name="bioRxiv">
        <title>Comparative genomics of Chlamydomonas.</title>
        <authorList>
            <person name="Craig R.J."/>
            <person name="Hasan A.R."/>
            <person name="Ness R.W."/>
            <person name="Keightley P.D."/>
        </authorList>
    </citation>
    <scope>NUCLEOTIDE SEQUENCE</scope>
    <source>
        <strain evidence="2">CCAP 11/173</strain>
    </source>
</reference>
<organism evidence="2 3">
    <name type="scientific">Chlamydomonas schloesseri</name>
    <dbReference type="NCBI Taxonomy" id="2026947"/>
    <lineage>
        <taxon>Eukaryota</taxon>
        <taxon>Viridiplantae</taxon>
        <taxon>Chlorophyta</taxon>
        <taxon>core chlorophytes</taxon>
        <taxon>Chlorophyceae</taxon>
        <taxon>CS clade</taxon>
        <taxon>Chlamydomonadales</taxon>
        <taxon>Chlamydomonadaceae</taxon>
        <taxon>Chlamydomonas</taxon>
    </lineage>
</organism>
<sequence>MENSSRSLAPASRPTDAVLKDMMNSERLVKSLPHPSPAVVGSVTAPVPSAAKAPAMCCVAADVLEQLSHLQLTPQPAATPPQQSGMPLTGFSFHTPASVASNFTGFLTHPQRTPEERVLRLFADEDDGVDTAGGWAATSSNFRTRMEQALSPCSAHACQGDGSAAASPGARTPAGPALRAPACKAYQEDDSSDDEIDLEELVRLGVSPISISSCCRTPVTPAEVLAVISPGEAVGTDLGVSPIIIKH</sequence>
<evidence type="ECO:0000313" key="2">
    <source>
        <dbReference type="EMBL" id="KAG2453457.1"/>
    </source>
</evidence>
<evidence type="ECO:0000256" key="1">
    <source>
        <dbReference type="SAM" id="MobiDB-lite"/>
    </source>
</evidence>
<feature type="region of interest" description="Disordered" evidence="1">
    <location>
        <begin position="157"/>
        <end position="178"/>
    </location>
</feature>